<sequence length="808" mass="89209">MSRRPGLLSFDPEDDEEESSSPASSAKKRYTPTTAGVTKSVSPFSSPLSSSPFSSSSSSSPAREKRERERQRRHDERKKRGSRSRSGSGARSVSEKKRERVKDPSAGEPQSGDCASHESRERRRQKGRQDARRGEAKSAHERERRHSDSGETRSSRLEREREHDREERGRSDSEDAARRRAADGGGGSDGATPAASQRKSASGFKKMGELTRAKFLVEQQQEQEEKRLQHKKELQSEHILERVLGRARASSRAQRREPSTMSLHERASFASFSAEAAPTSPRYDRDLSRRSSSSSPPLSPASSFSALDQDDESSSLFSCSSLSSAGSFGDGVFTSFASTSLFSAGAGGERKSKPKTESSAERGFALSFGVSATVGRRQKMEDTTRVVPCFLDGGAAYFAMFDGHNGSDLALFAALHMHSLLEETLEASSSPCSVASLTKATIQRSLVDVFHHLDRSYERQNPRAADGATALVMVVRWLEDRRCLNQRRRKGEARGDGAHSARGDSAEEEKRRKKVEIHVAHAGDTRAVLGSILSGRRSGLRGDAEEEAAAVRKTKVKAERLTHDHKPNREDERRRIDRHGGTVIDLGCPRVMVGSVDMALAVSRCLGDFALKRCSEHIVLATPDVSSREIESGRDSFIVIASDGLWDVLTDEEAAKLIQRRIDAFFNEKPKQHETSESQRVADARVAARETCKAQTEQQVAPPAERRDGWYDEGEEANSEEKESGTWWSRSRCRSDAGRREDASAEAAPEKAEQDIEAEDAEAFEDYVPKAVLEKAANDLIKVALARMSQDNISVLILHFAWTRKKTA</sequence>
<dbReference type="AlphaFoldDB" id="A0A2A9MLK9"/>
<dbReference type="VEuPathDB" id="ToxoDB:BESB_036790"/>
<dbReference type="Proteomes" id="UP000224006">
    <property type="component" value="Chromosome II"/>
</dbReference>
<reference evidence="3 4" key="1">
    <citation type="submission" date="2017-09" db="EMBL/GenBank/DDBJ databases">
        <title>Genome sequencing of Besnoitia besnoiti strain Bb-Ger1.</title>
        <authorList>
            <person name="Schares G."/>
            <person name="Venepally P."/>
            <person name="Lorenzi H.A."/>
        </authorList>
    </citation>
    <scope>NUCLEOTIDE SEQUENCE [LARGE SCALE GENOMIC DNA]</scope>
    <source>
        <strain evidence="3 4">Bb-Ger1</strain>
    </source>
</reference>
<feature type="compositionally biased region" description="Basic and acidic residues" evidence="1">
    <location>
        <begin position="115"/>
        <end position="182"/>
    </location>
</feature>
<feature type="region of interest" description="Disordered" evidence="1">
    <location>
        <begin position="1"/>
        <end position="307"/>
    </location>
</feature>
<feature type="domain" description="PPM-type phosphatase" evidence="2">
    <location>
        <begin position="367"/>
        <end position="800"/>
    </location>
</feature>
<dbReference type="RefSeq" id="XP_029221230.1">
    <property type="nucleotide sequence ID" value="XM_029362265.1"/>
</dbReference>
<feature type="region of interest" description="Disordered" evidence="1">
    <location>
        <begin position="669"/>
        <end position="733"/>
    </location>
</feature>
<name>A0A2A9MLK9_BESBE</name>
<feature type="region of interest" description="Disordered" evidence="1">
    <location>
        <begin position="488"/>
        <end position="512"/>
    </location>
</feature>
<dbReference type="PANTHER" id="PTHR13832:SF827">
    <property type="entry name" value="PROTEIN PHOSPHATASE 1L"/>
    <property type="match status" value="1"/>
</dbReference>
<keyword evidence="4" id="KW-1185">Reference proteome</keyword>
<evidence type="ECO:0000259" key="2">
    <source>
        <dbReference type="PROSITE" id="PS51746"/>
    </source>
</evidence>
<dbReference type="GeneID" id="40308660"/>
<dbReference type="InterPro" id="IPR015655">
    <property type="entry name" value="PP2C"/>
</dbReference>
<dbReference type="CDD" id="cd00143">
    <property type="entry name" value="PP2Cc"/>
    <property type="match status" value="1"/>
</dbReference>
<feature type="compositionally biased region" description="Basic and acidic residues" evidence="1">
    <location>
        <begin position="93"/>
        <end position="105"/>
    </location>
</feature>
<accession>A0A2A9MLK9</accession>
<evidence type="ECO:0000313" key="3">
    <source>
        <dbReference type="EMBL" id="PFH37221.1"/>
    </source>
</evidence>
<dbReference type="PROSITE" id="PS51746">
    <property type="entry name" value="PPM_2"/>
    <property type="match status" value="1"/>
</dbReference>
<evidence type="ECO:0000313" key="4">
    <source>
        <dbReference type="Proteomes" id="UP000224006"/>
    </source>
</evidence>
<comment type="caution">
    <text evidence="3">The sequence shown here is derived from an EMBL/GenBank/DDBJ whole genome shotgun (WGS) entry which is preliminary data.</text>
</comment>
<feature type="compositionally biased region" description="Low complexity" evidence="1">
    <location>
        <begin position="268"/>
        <end position="281"/>
    </location>
</feature>
<dbReference type="InterPro" id="IPR036457">
    <property type="entry name" value="PPM-type-like_dom_sf"/>
</dbReference>
<dbReference type="SMART" id="SM00332">
    <property type="entry name" value="PP2Cc"/>
    <property type="match status" value="1"/>
</dbReference>
<dbReference type="SUPFAM" id="SSF81606">
    <property type="entry name" value="PP2C-like"/>
    <property type="match status" value="1"/>
</dbReference>
<gene>
    <name evidence="3" type="ORF">BESB_036790</name>
</gene>
<dbReference type="Gene3D" id="3.60.40.10">
    <property type="entry name" value="PPM-type phosphatase domain"/>
    <property type="match status" value="1"/>
</dbReference>
<feature type="compositionally biased region" description="Basic and acidic residues" evidence="1">
    <location>
        <begin position="492"/>
        <end position="512"/>
    </location>
</feature>
<dbReference type="EMBL" id="NWUJ01000002">
    <property type="protein sequence ID" value="PFH37221.1"/>
    <property type="molecule type" value="Genomic_DNA"/>
</dbReference>
<feature type="compositionally biased region" description="Basic and acidic residues" evidence="1">
    <location>
        <begin position="254"/>
        <end position="267"/>
    </location>
</feature>
<dbReference type="STRING" id="94643.A0A2A9MLK9"/>
<feature type="compositionally biased region" description="Basic and acidic residues" evidence="1">
    <location>
        <begin position="223"/>
        <end position="244"/>
    </location>
</feature>
<dbReference type="KEGG" id="bbes:BESB_036790"/>
<feature type="compositionally biased region" description="Low complexity" evidence="1">
    <location>
        <begin position="40"/>
        <end position="61"/>
    </location>
</feature>
<feature type="compositionally biased region" description="Basic and acidic residues" evidence="1">
    <location>
        <begin position="62"/>
        <end position="74"/>
    </location>
</feature>
<dbReference type="Pfam" id="PF00481">
    <property type="entry name" value="PP2C"/>
    <property type="match status" value="2"/>
</dbReference>
<evidence type="ECO:0000256" key="1">
    <source>
        <dbReference type="SAM" id="MobiDB-lite"/>
    </source>
</evidence>
<protein>
    <submittedName>
        <fullName evidence="3">Protein phosphatase 2C domain-containing protein</fullName>
    </submittedName>
</protein>
<dbReference type="InterPro" id="IPR001932">
    <property type="entry name" value="PPM-type_phosphatase-like_dom"/>
</dbReference>
<proteinExistence type="predicted"/>
<feature type="compositionally biased region" description="Basic and acidic residues" evidence="1">
    <location>
        <begin position="669"/>
        <end position="692"/>
    </location>
</feature>
<feature type="compositionally biased region" description="Low complexity" evidence="1">
    <location>
        <begin position="290"/>
        <end position="307"/>
    </location>
</feature>
<organism evidence="3 4">
    <name type="scientific">Besnoitia besnoiti</name>
    <name type="common">Apicomplexan protozoan</name>
    <dbReference type="NCBI Taxonomy" id="94643"/>
    <lineage>
        <taxon>Eukaryota</taxon>
        <taxon>Sar</taxon>
        <taxon>Alveolata</taxon>
        <taxon>Apicomplexa</taxon>
        <taxon>Conoidasida</taxon>
        <taxon>Coccidia</taxon>
        <taxon>Eucoccidiorida</taxon>
        <taxon>Eimeriorina</taxon>
        <taxon>Sarcocystidae</taxon>
        <taxon>Besnoitia</taxon>
    </lineage>
</organism>
<dbReference type="OrthoDB" id="332694at2759"/>
<dbReference type="PANTHER" id="PTHR13832">
    <property type="entry name" value="PROTEIN PHOSPHATASE 2C"/>
    <property type="match status" value="1"/>
</dbReference>
<dbReference type="GO" id="GO:0004722">
    <property type="term" value="F:protein serine/threonine phosphatase activity"/>
    <property type="evidence" value="ECO:0007669"/>
    <property type="project" value="InterPro"/>
</dbReference>